<dbReference type="Proteomes" id="UP001162131">
    <property type="component" value="Unassembled WGS sequence"/>
</dbReference>
<reference evidence="1" key="1">
    <citation type="submission" date="2021-09" db="EMBL/GenBank/DDBJ databases">
        <authorList>
            <consortium name="AG Swart"/>
            <person name="Singh M."/>
            <person name="Singh A."/>
            <person name="Seah K."/>
            <person name="Emmerich C."/>
        </authorList>
    </citation>
    <scope>NUCLEOTIDE SEQUENCE</scope>
    <source>
        <strain evidence="1">ATCC30299</strain>
    </source>
</reference>
<evidence type="ECO:0000313" key="2">
    <source>
        <dbReference type="Proteomes" id="UP001162131"/>
    </source>
</evidence>
<name>A0AAU9J3F0_9CILI</name>
<keyword evidence="2" id="KW-1185">Reference proteome</keyword>
<proteinExistence type="predicted"/>
<organism evidence="1 2">
    <name type="scientific">Blepharisma stoltei</name>
    <dbReference type="NCBI Taxonomy" id="1481888"/>
    <lineage>
        <taxon>Eukaryota</taxon>
        <taxon>Sar</taxon>
        <taxon>Alveolata</taxon>
        <taxon>Ciliophora</taxon>
        <taxon>Postciliodesmatophora</taxon>
        <taxon>Heterotrichea</taxon>
        <taxon>Heterotrichida</taxon>
        <taxon>Blepharismidae</taxon>
        <taxon>Blepharisma</taxon>
    </lineage>
</organism>
<gene>
    <name evidence="1" type="ORF">BSTOLATCC_MIC25071</name>
</gene>
<protein>
    <submittedName>
        <fullName evidence="1">Uncharacterized protein</fullName>
    </submittedName>
</protein>
<comment type="caution">
    <text evidence="1">The sequence shown here is derived from an EMBL/GenBank/DDBJ whole genome shotgun (WGS) entry which is preliminary data.</text>
</comment>
<dbReference type="AlphaFoldDB" id="A0AAU9J3F0"/>
<dbReference type="EMBL" id="CAJZBQ010000024">
    <property type="protein sequence ID" value="CAG9319826.1"/>
    <property type="molecule type" value="Genomic_DNA"/>
</dbReference>
<evidence type="ECO:0000313" key="1">
    <source>
        <dbReference type="EMBL" id="CAG9319826.1"/>
    </source>
</evidence>
<accession>A0AAU9J3F0</accession>
<sequence>MQDNTERKQISEGLELIVIKDISHWYIEFYLENLTDFLYIVQFMLIDLRNVSPIDDQLTKKVQVLPNESLKLSELRIEGSFSYKYQFVFQKLNIEPLIKFVEVHKGLRIKITQYDLEHRITFELVNEHEGPVHFELKFNHTKGVKTENGMAHFSLDASAKSTSLVCVMHFSGEWGYKYDYKYRLLPHSIDLSRIQEKLNMDASRSWKFKRIDVESTNDSLFGSLPKKRKTPQRWRR</sequence>